<dbReference type="InterPro" id="IPR053925">
    <property type="entry name" value="RecX_HTH_3rd"/>
</dbReference>
<dbReference type="HAMAP" id="MF_01114">
    <property type="entry name" value="RecX"/>
    <property type="match status" value="1"/>
</dbReference>
<sequence length="270" mass="31848">MRTITRVTQQKRPGRYNIYLDDDYGFAVDEKILIQFNLFKGTTLDDEQLAAVEAAEYEQLAYQKGLIYATGQLRSRQQVAMKLKEADFPVHVIETVLMRLEKAQVLDDTAFAEGYVAGVMRSGKLGPQGVQFKLKQWGIDQNTILDAVDAYDDETQQMHLETQVERLLMKYDRYAMYLAKQKTQQKLIQDGFDQRLIKEALTNYFAEHDLDMERENDKLDRDAQKVVNRYMQYTGWEFTKRVKQALYRKGYQLDAIDRWLRTYEREKDNE</sequence>
<dbReference type="KEGG" id="wct:WS74_1008"/>
<dbReference type="Pfam" id="PF02631">
    <property type="entry name" value="RecX_HTH2"/>
    <property type="match status" value="1"/>
</dbReference>
<accession>A0A075U034</accession>
<dbReference type="GO" id="GO:0005737">
    <property type="term" value="C:cytoplasm"/>
    <property type="evidence" value="ECO:0007669"/>
    <property type="project" value="UniProtKB-SubCell"/>
</dbReference>
<dbReference type="RefSeq" id="WP_009496123.1">
    <property type="nucleotide sequence ID" value="NZ_CP009223.1"/>
</dbReference>
<dbReference type="InterPro" id="IPR053924">
    <property type="entry name" value="RecX_HTH_2nd"/>
</dbReference>
<dbReference type="EMBL" id="CP009223">
    <property type="protein sequence ID" value="AIM63260.1"/>
    <property type="molecule type" value="Genomic_DNA"/>
</dbReference>
<dbReference type="InterPro" id="IPR036388">
    <property type="entry name" value="WH-like_DNA-bd_sf"/>
</dbReference>
<dbReference type="Pfam" id="PF21981">
    <property type="entry name" value="RecX_HTH3"/>
    <property type="match status" value="1"/>
</dbReference>
<evidence type="ECO:0000256" key="6">
    <source>
        <dbReference type="HAMAP-Rule" id="MF_01114"/>
    </source>
</evidence>
<gene>
    <name evidence="6" type="primary">recX</name>
    <name evidence="10" type="ORF">WS74_1008</name>
</gene>
<dbReference type="KEGG" id="wci:WS105_1004"/>
<proteinExistence type="inferred from homology"/>
<name>A0A075U034_9LACO</name>
<dbReference type="OrthoDB" id="5421057at2"/>
<dbReference type="InterPro" id="IPR003783">
    <property type="entry name" value="Regulatory_RecX"/>
</dbReference>
<dbReference type="PANTHER" id="PTHR33602">
    <property type="entry name" value="REGULATORY PROTEIN RECX FAMILY PROTEIN"/>
    <property type="match status" value="1"/>
</dbReference>
<evidence type="ECO:0000259" key="7">
    <source>
        <dbReference type="Pfam" id="PF02631"/>
    </source>
</evidence>
<feature type="domain" description="RecX first three-helical" evidence="9">
    <location>
        <begin position="61"/>
        <end position="100"/>
    </location>
</feature>
<comment type="function">
    <text evidence="1 6">Modulates RecA activity.</text>
</comment>
<evidence type="ECO:0000259" key="8">
    <source>
        <dbReference type="Pfam" id="PF21981"/>
    </source>
</evidence>
<evidence type="ECO:0000313" key="10">
    <source>
        <dbReference type="EMBL" id="AIM63260.1"/>
    </source>
</evidence>
<reference evidence="11" key="2">
    <citation type="submission" date="2014-08" db="EMBL/GenBank/DDBJ databases">
        <title>Complete genome of Weissella ceti strain WS74 isolated from diseased rainbow trout in Brazil.</title>
        <authorList>
            <person name="Figueiredo H.C.P."/>
            <person name="Leal C.A.G."/>
            <person name="Pereira F.L."/>
            <person name="Soares S.C."/>
            <person name="Dorella F.A."/>
            <person name="Carvalho A.F."/>
            <person name="Azevedo V.A.C."/>
        </authorList>
    </citation>
    <scope>NUCLEOTIDE SEQUENCE [LARGE SCALE GENOMIC DNA]</scope>
    <source>
        <strain evidence="11">WS74</strain>
    </source>
</reference>
<evidence type="ECO:0000256" key="5">
    <source>
        <dbReference type="ARBA" id="ARBA00022490"/>
    </source>
</evidence>
<dbReference type="PATRIC" id="fig|759620.7.peg.968"/>
<evidence type="ECO:0000313" key="11">
    <source>
        <dbReference type="Proteomes" id="UP000029079"/>
    </source>
</evidence>
<evidence type="ECO:0000256" key="1">
    <source>
        <dbReference type="ARBA" id="ARBA00003529"/>
    </source>
</evidence>
<reference evidence="10 11" key="1">
    <citation type="journal article" date="2014" name="Genome Announc.">
        <title>Complete Genome Sequences of Fish Pathogenic Weissella ceti Strains WS74 and WS105.</title>
        <authorList>
            <person name="Figueiredo H.C."/>
            <person name="Leal C.A."/>
            <person name="Dorella F.A."/>
            <person name="Carvalho A.F."/>
            <person name="Soares S.C."/>
            <person name="Pereira F.L."/>
            <person name="Azevedo V.A."/>
        </authorList>
    </citation>
    <scope>NUCLEOTIDE SEQUENCE [LARGE SCALE GENOMIC DNA]</scope>
    <source>
        <strain evidence="10 11">WS74</strain>
    </source>
</reference>
<dbReference type="KEGG" id="wce:WS08_0942"/>
<organism evidence="10 11">
    <name type="scientific">Weissella ceti</name>
    <dbReference type="NCBI Taxonomy" id="759620"/>
    <lineage>
        <taxon>Bacteria</taxon>
        <taxon>Bacillati</taxon>
        <taxon>Bacillota</taxon>
        <taxon>Bacilli</taxon>
        <taxon>Lactobacillales</taxon>
        <taxon>Lactobacillaceae</taxon>
        <taxon>Weissella</taxon>
    </lineage>
</organism>
<feature type="domain" description="RecX second three-helical" evidence="7">
    <location>
        <begin position="107"/>
        <end position="147"/>
    </location>
</feature>
<feature type="domain" description="RecX third three-helical" evidence="8">
    <location>
        <begin position="219"/>
        <end position="260"/>
    </location>
</feature>
<keyword evidence="11" id="KW-1185">Reference proteome</keyword>
<evidence type="ECO:0000256" key="2">
    <source>
        <dbReference type="ARBA" id="ARBA00004496"/>
    </source>
</evidence>
<dbReference type="Proteomes" id="UP000029079">
    <property type="component" value="Chromosome"/>
</dbReference>
<protein>
    <recommendedName>
        <fullName evidence="4 6">Regulatory protein RecX</fullName>
    </recommendedName>
</protein>
<evidence type="ECO:0000256" key="4">
    <source>
        <dbReference type="ARBA" id="ARBA00018111"/>
    </source>
</evidence>
<dbReference type="Gene3D" id="1.10.10.10">
    <property type="entry name" value="Winged helix-like DNA-binding domain superfamily/Winged helix DNA-binding domain"/>
    <property type="match status" value="4"/>
</dbReference>
<dbReference type="AlphaFoldDB" id="A0A075U034"/>
<dbReference type="Pfam" id="PF21982">
    <property type="entry name" value="RecX_HTH1"/>
    <property type="match status" value="1"/>
</dbReference>
<keyword evidence="5 6" id="KW-0963">Cytoplasm</keyword>
<dbReference type="GO" id="GO:0006282">
    <property type="term" value="P:regulation of DNA repair"/>
    <property type="evidence" value="ECO:0007669"/>
    <property type="project" value="UniProtKB-UniRule"/>
</dbReference>
<dbReference type="PANTHER" id="PTHR33602:SF1">
    <property type="entry name" value="REGULATORY PROTEIN RECX FAMILY PROTEIN"/>
    <property type="match status" value="1"/>
</dbReference>
<comment type="subcellular location">
    <subcellularLocation>
        <location evidence="2 6">Cytoplasm</location>
    </subcellularLocation>
</comment>
<comment type="similarity">
    <text evidence="3 6">Belongs to the RecX family.</text>
</comment>
<evidence type="ECO:0000259" key="9">
    <source>
        <dbReference type="Pfam" id="PF21982"/>
    </source>
</evidence>
<dbReference type="STRING" id="759620.WS105_1004"/>
<evidence type="ECO:0000256" key="3">
    <source>
        <dbReference type="ARBA" id="ARBA00009695"/>
    </source>
</evidence>
<dbReference type="InterPro" id="IPR053926">
    <property type="entry name" value="RecX_HTH_1st"/>
</dbReference>